<evidence type="ECO:0000313" key="3">
    <source>
        <dbReference type="Proteomes" id="UP000636505"/>
    </source>
</evidence>
<organism evidence="2 3">
    <name type="scientific">Vasconcelosia minhoensis LEGE 07310</name>
    <dbReference type="NCBI Taxonomy" id="915328"/>
    <lineage>
        <taxon>Bacteria</taxon>
        <taxon>Bacillati</taxon>
        <taxon>Cyanobacteriota</taxon>
        <taxon>Cyanophyceae</taxon>
        <taxon>Nodosilineales</taxon>
        <taxon>Cymatolegaceae</taxon>
        <taxon>Vasconcelosia</taxon>
        <taxon>Vasconcelosia minhoensis</taxon>
    </lineage>
</organism>
<accession>A0A8J7ALR5</accession>
<evidence type="ECO:0000313" key="2">
    <source>
        <dbReference type="EMBL" id="MBE9077325.1"/>
    </source>
</evidence>
<reference evidence="2" key="1">
    <citation type="submission" date="2020-10" db="EMBL/GenBank/DDBJ databases">
        <authorList>
            <person name="Castelo-Branco R."/>
            <person name="Eusebio N."/>
            <person name="Adriana R."/>
            <person name="Vieira A."/>
            <person name="Brugerolle De Fraissinette N."/>
            <person name="Rezende De Castro R."/>
            <person name="Schneider M.P."/>
            <person name="Vasconcelos V."/>
            <person name="Leao P.N."/>
        </authorList>
    </citation>
    <scope>NUCLEOTIDE SEQUENCE</scope>
    <source>
        <strain evidence="2">LEGE 07310</strain>
    </source>
</reference>
<dbReference type="RefSeq" id="WP_193905983.1">
    <property type="nucleotide sequence ID" value="NZ_JADEXG010000015.1"/>
</dbReference>
<comment type="caution">
    <text evidence="2">The sequence shown here is derived from an EMBL/GenBank/DDBJ whole genome shotgun (WGS) entry which is preliminary data.</text>
</comment>
<evidence type="ECO:0000256" key="1">
    <source>
        <dbReference type="SAM" id="Coils"/>
    </source>
</evidence>
<keyword evidence="1" id="KW-0175">Coiled coil</keyword>
<feature type="coiled-coil region" evidence="1">
    <location>
        <begin position="54"/>
        <end position="113"/>
    </location>
</feature>
<sequence length="142" mass="15485">MNHHTKNTLTVLVSSILLGAAGLWLIPNRAKGAIVGAATGAAAAAGHVQQDRRLRQLAANQQTAERERQFERTKSAHLVGQASRTIEGIARTTQAHEVKIDQIEENLRSLSGQPSSNREDVSSIEARLAELESEIRRQFTSL</sequence>
<dbReference type="AlphaFoldDB" id="A0A8J7ALR5"/>
<gene>
    <name evidence="2" type="ORF">IQ241_08455</name>
</gene>
<keyword evidence="3" id="KW-1185">Reference proteome</keyword>
<protein>
    <submittedName>
        <fullName evidence="2">Uncharacterized protein</fullName>
    </submittedName>
</protein>
<name>A0A8J7ALR5_9CYAN</name>
<proteinExistence type="predicted"/>
<dbReference type="Proteomes" id="UP000636505">
    <property type="component" value="Unassembled WGS sequence"/>
</dbReference>
<dbReference type="EMBL" id="JADEXG010000015">
    <property type="protein sequence ID" value="MBE9077325.1"/>
    <property type="molecule type" value="Genomic_DNA"/>
</dbReference>